<feature type="domain" description="PAS" evidence="3">
    <location>
        <begin position="111"/>
        <end position="161"/>
    </location>
</feature>
<dbReference type="STRING" id="635013.TherJR_1503"/>
<dbReference type="InterPro" id="IPR035965">
    <property type="entry name" value="PAS-like_dom_sf"/>
</dbReference>
<dbReference type="KEGG" id="tjr:TherJR_1503"/>
<protein>
    <submittedName>
        <fullName evidence="4">Transcriptional regulator, Fis family</fullName>
    </submittedName>
</protein>
<dbReference type="OrthoDB" id="9767616at2"/>
<dbReference type="GO" id="GO:0009089">
    <property type="term" value="P:lysine biosynthetic process via diaminopimelate"/>
    <property type="evidence" value="ECO:0007669"/>
    <property type="project" value="InterPro"/>
</dbReference>
<dbReference type="SUPFAM" id="SSF51735">
    <property type="entry name" value="NAD(P)-binding Rossmann-fold domains"/>
    <property type="match status" value="1"/>
</dbReference>
<dbReference type="RefSeq" id="WP_013120371.1">
    <property type="nucleotide sequence ID" value="NC_014152.1"/>
</dbReference>
<evidence type="ECO:0000256" key="2">
    <source>
        <dbReference type="ARBA" id="ARBA00023002"/>
    </source>
</evidence>
<dbReference type="EMBL" id="CP002028">
    <property type="protein sequence ID" value="ADG82356.1"/>
    <property type="molecule type" value="Genomic_DNA"/>
</dbReference>
<sequence>MRKIRIVIIGAGREGSSLYHCFRMKPNVEIVGIADVTKQGLGLDEVQKVGVIVSQNLKDVVTLPNIDVIVETTKDPVIRRKIYELKSEDTQMIEANGLDLLMILGNKKEKAEAELLSVLNSIQDAVEIANNDGIITYVNPTFEKITGIPREKRIGANIFEVCPESPLAIALKTQQPVHAEKEYIINYGKELMFHASPIMVRDELHGAVAVFRPLTNVIKLMEELQKSTSIIESLYDKFSQLNGLAELNVSDVMPIDKMEQLLLRQALTKFGYSVEGKKKAAKALNISLATLYNKLKKYQIS</sequence>
<evidence type="ECO:0000259" key="3">
    <source>
        <dbReference type="PROSITE" id="PS50112"/>
    </source>
</evidence>
<dbReference type="eggNOG" id="COG3829">
    <property type="taxonomic scope" value="Bacteria"/>
</dbReference>
<name>D5XFD5_THEPJ</name>
<dbReference type="GO" id="GO:0043565">
    <property type="term" value="F:sequence-specific DNA binding"/>
    <property type="evidence" value="ECO:0007669"/>
    <property type="project" value="InterPro"/>
</dbReference>
<dbReference type="InterPro" id="IPR002197">
    <property type="entry name" value="HTH_Fis"/>
</dbReference>
<dbReference type="Pfam" id="PF00989">
    <property type="entry name" value="PAS"/>
    <property type="match status" value="1"/>
</dbReference>
<dbReference type="InterPro" id="IPR013767">
    <property type="entry name" value="PAS_fold"/>
</dbReference>
<dbReference type="Gene3D" id="3.30.450.20">
    <property type="entry name" value="PAS domain"/>
    <property type="match status" value="1"/>
</dbReference>
<dbReference type="Pfam" id="PF01113">
    <property type="entry name" value="DapB_N"/>
    <property type="match status" value="1"/>
</dbReference>
<dbReference type="Proteomes" id="UP000002377">
    <property type="component" value="Chromosome"/>
</dbReference>
<evidence type="ECO:0000256" key="1">
    <source>
        <dbReference type="ARBA" id="ARBA00022857"/>
    </source>
</evidence>
<organism evidence="4 5">
    <name type="scientific">Thermincola potens (strain JR)</name>
    <dbReference type="NCBI Taxonomy" id="635013"/>
    <lineage>
        <taxon>Bacteria</taxon>
        <taxon>Bacillati</taxon>
        <taxon>Bacillota</taxon>
        <taxon>Clostridia</taxon>
        <taxon>Eubacteriales</taxon>
        <taxon>Thermincolaceae</taxon>
        <taxon>Thermincola</taxon>
    </lineage>
</organism>
<dbReference type="eggNOG" id="COG3290">
    <property type="taxonomic scope" value="Bacteria"/>
</dbReference>
<proteinExistence type="predicted"/>
<keyword evidence="2" id="KW-0560">Oxidoreductase</keyword>
<dbReference type="GO" id="GO:0006355">
    <property type="term" value="P:regulation of DNA-templated transcription"/>
    <property type="evidence" value="ECO:0007669"/>
    <property type="project" value="InterPro"/>
</dbReference>
<dbReference type="PROSITE" id="PS50112">
    <property type="entry name" value="PAS"/>
    <property type="match status" value="1"/>
</dbReference>
<evidence type="ECO:0000313" key="4">
    <source>
        <dbReference type="EMBL" id="ADG82356.1"/>
    </source>
</evidence>
<dbReference type="HOGENOM" id="CLU_924177_0_0_9"/>
<gene>
    <name evidence="4" type="ordered locus">TherJR_1503</name>
</gene>
<dbReference type="Gene3D" id="1.10.10.60">
    <property type="entry name" value="Homeodomain-like"/>
    <property type="match status" value="1"/>
</dbReference>
<dbReference type="CDD" id="cd00130">
    <property type="entry name" value="PAS"/>
    <property type="match status" value="1"/>
</dbReference>
<dbReference type="NCBIfam" id="TIGR00229">
    <property type="entry name" value="sensory_box"/>
    <property type="match status" value="1"/>
</dbReference>
<accession>D5XFD5</accession>
<dbReference type="Pfam" id="PF02954">
    <property type="entry name" value="HTH_8"/>
    <property type="match status" value="1"/>
</dbReference>
<dbReference type="AlphaFoldDB" id="D5XFD5"/>
<dbReference type="Gene3D" id="3.40.50.720">
    <property type="entry name" value="NAD(P)-binding Rossmann-like Domain"/>
    <property type="match status" value="1"/>
</dbReference>
<dbReference type="InterPro" id="IPR009057">
    <property type="entry name" value="Homeodomain-like_sf"/>
</dbReference>
<reference evidence="4 5" key="1">
    <citation type="submission" date="2010-05" db="EMBL/GenBank/DDBJ databases">
        <title>Complete sequence of Thermincola sp. JR.</title>
        <authorList>
            <consortium name="US DOE Joint Genome Institute"/>
            <person name="Lucas S."/>
            <person name="Copeland A."/>
            <person name="Lapidus A."/>
            <person name="Cheng J.-F."/>
            <person name="Bruce D."/>
            <person name="Goodwin L."/>
            <person name="Pitluck S."/>
            <person name="Chertkov O."/>
            <person name="Detter J.C."/>
            <person name="Han C."/>
            <person name="Tapia R."/>
            <person name="Land M."/>
            <person name="Hauser L."/>
            <person name="Kyrpides N."/>
            <person name="Mikhailova N."/>
            <person name="Hazen T.C."/>
            <person name="Woyke T."/>
        </authorList>
    </citation>
    <scope>NUCLEOTIDE SEQUENCE [LARGE SCALE GENOMIC DNA]</scope>
    <source>
        <strain evidence="4 5">JR</strain>
    </source>
</reference>
<dbReference type="InterPro" id="IPR000846">
    <property type="entry name" value="DapB_N"/>
</dbReference>
<evidence type="ECO:0000313" key="5">
    <source>
        <dbReference type="Proteomes" id="UP000002377"/>
    </source>
</evidence>
<dbReference type="InterPro" id="IPR000014">
    <property type="entry name" value="PAS"/>
</dbReference>
<dbReference type="SUPFAM" id="SSF55785">
    <property type="entry name" value="PYP-like sensor domain (PAS domain)"/>
    <property type="match status" value="1"/>
</dbReference>
<dbReference type="InterPro" id="IPR036291">
    <property type="entry name" value="NAD(P)-bd_dom_sf"/>
</dbReference>
<dbReference type="GO" id="GO:0008839">
    <property type="term" value="F:4-hydroxy-tetrahydrodipicolinate reductase"/>
    <property type="evidence" value="ECO:0007669"/>
    <property type="project" value="InterPro"/>
</dbReference>
<keyword evidence="5" id="KW-1185">Reference proteome</keyword>
<dbReference type="SUPFAM" id="SSF46689">
    <property type="entry name" value="Homeodomain-like"/>
    <property type="match status" value="1"/>
</dbReference>
<keyword evidence="1" id="KW-0521">NADP</keyword>
<dbReference type="SMART" id="SM00091">
    <property type="entry name" value="PAS"/>
    <property type="match status" value="1"/>
</dbReference>